<dbReference type="Proteomes" id="UP000626109">
    <property type="component" value="Unassembled WGS sequence"/>
</dbReference>
<evidence type="ECO:0000313" key="3">
    <source>
        <dbReference type="Proteomes" id="UP000626109"/>
    </source>
</evidence>
<organism evidence="2 3">
    <name type="scientific">Polarella glacialis</name>
    <name type="common">Dinoflagellate</name>
    <dbReference type="NCBI Taxonomy" id="89957"/>
    <lineage>
        <taxon>Eukaryota</taxon>
        <taxon>Sar</taxon>
        <taxon>Alveolata</taxon>
        <taxon>Dinophyceae</taxon>
        <taxon>Suessiales</taxon>
        <taxon>Suessiaceae</taxon>
        <taxon>Polarella</taxon>
    </lineage>
</organism>
<comment type="caution">
    <text evidence="2">The sequence shown here is derived from an EMBL/GenBank/DDBJ whole genome shotgun (WGS) entry which is preliminary data.</text>
</comment>
<feature type="compositionally biased region" description="Polar residues" evidence="1">
    <location>
        <begin position="1"/>
        <end position="10"/>
    </location>
</feature>
<feature type="region of interest" description="Disordered" evidence="1">
    <location>
        <begin position="114"/>
        <end position="151"/>
    </location>
</feature>
<dbReference type="EMBL" id="CAJNNW010036388">
    <property type="protein sequence ID" value="CAE8733870.1"/>
    <property type="molecule type" value="Genomic_DNA"/>
</dbReference>
<evidence type="ECO:0000313" key="2">
    <source>
        <dbReference type="EMBL" id="CAE8733870.1"/>
    </source>
</evidence>
<reference evidence="2" key="1">
    <citation type="submission" date="2021-02" db="EMBL/GenBank/DDBJ databases">
        <authorList>
            <person name="Dougan E. K."/>
            <person name="Rhodes N."/>
            <person name="Thang M."/>
            <person name="Chan C."/>
        </authorList>
    </citation>
    <scope>NUCLEOTIDE SEQUENCE</scope>
</reference>
<accession>A0A813LMV1</accession>
<feature type="region of interest" description="Disordered" evidence="1">
    <location>
        <begin position="1"/>
        <end position="20"/>
    </location>
</feature>
<protein>
    <submittedName>
        <fullName evidence="2">Uncharacterized protein</fullName>
    </submittedName>
</protein>
<dbReference type="AlphaFoldDB" id="A0A813LMV1"/>
<sequence length="151" mass="17137">MPGRWSSPSPRNEGETCVGSFGRSWQDQSLNTLQKRELIQGLVSPQASERHVVKEKQKLERGRHRIQDAIRCCGQARHELVDMQKQMFALATEESKPAPRADLFQSLLTKRAMKPEALLQESEEDPESQAKSQAQEAKVESRKRSKAAGRR</sequence>
<evidence type="ECO:0000256" key="1">
    <source>
        <dbReference type="SAM" id="MobiDB-lite"/>
    </source>
</evidence>
<proteinExistence type="predicted"/>
<name>A0A813LMV1_POLGL</name>
<gene>
    <name evidence="2" type="ORF">PGLA2088_LOCUS47024</name>
</gene>